<proteinExistence type="inferred from homology"/>
<dbReference type="GO" id="GO:0016491">
    <property type="term" value="F:oxidoreductase activity"/>
    <property type="evidence" value="ECO:0007669"/>
    <property type="project" value="InterPro"/>
</dbReference>
<dbReference type="CDD" id="cd01335">
    <property type="entry name" value="Radical_SAM"/>
    <property type="match status" value="1"/>
</dbReference>
<keyword evidence="5" id="KW-0411">Iron-sulfur</keyword>
<dbReference type="SUPFAM" id="SSF102114">
    <property type="entry name" value="Radical SAM enzymes"/>
    <property type="match status" value="1"/>
</dbReference>
<gene>
    <name evidence="8" type="ORF">SAMN04488500_123100</name>
</gene>
<comment type="similarity">
    <text evidence="6">Belongs to the radical SAM superfamily. Anaerobic sulfatase-maturating enzyme family.</text>
</comment>
<dbReference type="InterPro" id="IPR058240">
    <property type="entry name" value="rSAM_sf"/>
</dbReference>
<evidence type="ECO:0000313" key="8">
    <source>
        <dbReference type="EMBL" id="SMD08194.1"/>
    </source>
</evidence>
<dbReference type="SFLD" id="SFLDG01386">
    <property type="entry name" value="main_SPASM_domain-containing"/>
    <property type="match status" value="1"/>
</dbReference>
<dbReference type="PANTHER" id="PTHR43273:SF3">
    <property type="entry name" value="ANAEROBIC SULFATASE-MATURATING ENZYME HOMOLOG ASLB-RELATED"/>
    <property type="match status" value="1"/>
</dbReference>
<dbReference type="InterPro" id="IPR007197">
    <property type="entry name" value="rSAM"/>
</dbReference>
<evidence type="ECO:0000256" key="2">
    <source>
        <dbReference type="ARBA" id="ARBA00022691"/>
    </source>
</evidence>
<evidence type="ECO:0000256" key="3">
    <source>
        <dbReference type="ARBA" id="ARBA00022723"/>
    </source>
</evidence>
<dbReference type="Pfam" id="PF04055">
    <property type="entry name" value="Radical_SAM"/>
    <property type="match status" value="1"/>
</dbReference>
<name>A0A1W2EEL9_9FIRM</name>
<dbReference type="SFLD" id="SFLDG01067">
    <property type="entry name" value="SPASM/twitch_domain_containing"/>
    <property type="match status" value="1"/>
</dbReference>
<dbReference type="SFLD" id="SFLDS00029">
    <property type="entry name" value="Radical_SAM"/>
    <property type="match status" value="1"/>
</dbReference>
<dbReference type="PROSITE" id="PS51918">
    <property type="entry name" value="RADICAL_SAM"/>
    <property type="match status" value="1"/>
</dbReference>
<evidence type="ECO:0000313" key="9">
    <source>
        <dbReference type="Proteomes" id="UP000192738"/>
    </source>
</evidence>
<organism evidence="8 9">
    <name type="scientific">Sporomusa malonica</name>
    <dbReference type="NCBI Taxonomy" id="112901"/>
    <lineage>
        <taxon>Bacteria</taxon>
        <taxon>Bacillati</taxon>
        <taxon>Bacillota</taxon>
        <taxon>Negativicutes</taxon>
        <taxon>Selenomonadales</taxon>
        <taxon>Sporomusaceae</taxon>
        <taxon>Sporomusa</taxon>
    </lineage>
</organism>
<protein>
    <recommendedName>
        <fullName evidence="7">Radical SAM core domain-containing protein</fullName>
    </recommendedName>
</protein>
<sequence>MENRNGLVLKQIVDFIGEYSKTNPGYSPQSLAVSLTQKFFIRSEDAKKLAMLVEQEINDKLGLAAMELNLTFNCNLTCEYCFVHNKSPNDRMTLETAQKAIDLLFKRPYSIVSITLFGGEPLLEFDLIKKIVPYALEKAQKSGVKVDWAITTNGTLINEDILQFFAQHQINMLLSIDGGPETHDRYRRTKSGDGTWQTIADLIPILQTYQPWLGARMTVSTEAISSMRSDFRQLVELGINQFIIAPAQGAECWTKEQTEQFGSNLLKIQQDYLALKQAGAALFIEDFESDENEQEHLGWGCRAGVTSLAVAPNGDISPCSKLLGLSDEKGRCIVGNVHSSIDYKLLEPFQKSISQQPMKCKQCTNQCTGGCYAVNYEQTGDHFALSEENCLFWAVRQAIPRLPPDV</sequence>
<evidence type="ECO:0000256" key="5">
    <source>
        <dbReference type="ARBA" id="ARBA00023014"/>
    </source>
</evidence>
<dbReference type="STRING" id="112901.SAMN04488500_123100"/>
<evidence type="ECO:0000256" key="6">
    <source>
        <dbReference type="ARBA" id="ARBA00023601"/>
    </source>
</evidence>
<accession>A0A1W2EEL9</accession>
<comment type="cofactor">
    <cofactor evidence="1">
        <name>[4Fe-4S] cluster</name>
        <dbReference type="ChEBI" id="CHEBI:49883"/>
    </cofactor>
</comment>
<dbReference type="AlphaFoldDB" id="A0A1W2EEL9"/>
<evidence type="ECO:0000256" key="1">
    <source>
        <dbReference type="ARBA" id="ARBA00001966"/>
    </source>
</evidence>
<dbReference type="SFLD" id="SFLDG01384">
    <property type="entry name" value="thioether_bond_formation_requi"/>
    <property type="match status" value="1"/>
</dbReference>
<dbReference type="InterPro" id="IPR013785">
    <property type="entry name" value="Aldolase_TIM"/>
</dbReference>
<keyword evidence="9" id="KW-1185">Reference proteome</keyword>
<dbReference type="InterPro" id="IPR023867">
    <property type="entry name" value="Sulphatase_maturase_rSAM"/>
</dbReference>
<evidence type="ECO:0000259" key="7">
    <source>
        <dbReference type="PROSITE" id="PS51918"/>
    </source>
</evidence>
<dbReference type="PANTHER" id="PTHR43273">
    <property type="entry name" value="ANAEROBIC SULFATASE-MATURATING ENZYME HOMOLOG ASLB-RELATED"/>
    <property type="match status" value="1"/>
</dbReference>
<dbReference type="GO" id="GO:0051536">
    <property type="term" value="F:iron-sulfur cluster binding"/>
    <property type="evidence" value="ECO:0007669"/>
    <property type="project" value="UniProtKB-KW"/>
</dbReference>
<dbReference type="Proteomes" id="UP000192738">
    <property type="component" value="Unassembled WGS sequence"/>
</dbReference>
<dbReference type="NCBIfam" id="TIGR04085">
    <property type="entry name" value="rSAM_more_4Fe4S"/>
    <property type="match status" value="1"/>
</dbReference>
<dbReference type="OrthoDB" id="9808591at2"/>
<keyword evidence="4" id="KW-0408">Iron</keyword>
<dbReference type="RefSeq" id="WP_084577826.1">
    <property type="nucleotide sequence ID" value="NZ_CP155572.1"/>
</dbReference>
<dbReference type="GO" id="GO:0046872">
    <property type="term" value="F:metal ion binding"/>
    <property type="evidence" value="ECO:0007669"/>
    <property type="project" value="UniProtKB-KW"/>
</dbReference>
<dbReference type="EMBL" id="FWXI01000023">
    <property type="protein sequence ID" value="SMD08194.1"/>
    <property type="molecule type" value="Genomic_DNA"/>
</dbReference>
<keyword evidence="2" id="KW-0949">S-adenosyl-L-methionine</keyword>
<evidence type="ECO:0000256" key="4">
    <source>
        <dbReference type="ARBA" id="ARBA00023004"/>
    </source>
</evidence>
<feature type="domain" description="Radical SAM core" evidence="7">
    <location>
        <begin position="60"/>
        <end position="285"/>
    </location>
</feature>
<dbReference type="InterPro" id="IPR023885">
    <property type="entry name" value="4Fe4S-binding_SPASM_dom"/>
</dbReference>
<reference evidence="8 9" key="1">
    <citation type="submission" date="2017-04" db="EMBL/GenBank/DDBJ databases">
        <authorList>
            <person name="Afonso C.L."/>
            <person name="Miller P.J."/>
            <person name="Scott M.A."/>
            <person name="Spackman E."/>
            <person name="Goraichik I."/>
            <person name="Dimitrov K.M."/>
            <person name="Suarez D.L."/>
            <person name="Swayne D.E."/>
        </authorList>
    </citation>
    <scope>NUCLEOTIDE SEQUENCE [LARGE SCALE GENOMIC DNA]</scope>
    <source>
        <strain evidence="8 9">DSM 5090</strain>
    </source>
</reference>
<dbReference type="Gene3D" id="3.20.20.70">
    <property type="entry name" value="Aldolase class I"/>
    <property type="match status" value="1"/>
</dbReference>
<keyword evidence="3" id="KW-0479">Metal-binding</keyword>